<accession>A0A7W9SMK5</accession>
<sequence>MMQDPIVKSLSPTELQRLVRNLKPLADPSLREALRPAGIDLVVLPFEVEVRARSPLTFRLTIPITNFGRTTFTGGGSDGLPTLNLT</sequence>
<proteinExistence type="predicted"/>
<dbReference type="Proteomes" id="UP000520814">
    <property type="component" value="Unassembled WGS sequence"/>
</dbReference>
<dbReference type="EMBL" id="JACHGW010000001">
    <property type="protein sequence ID" value="MBB6048598.1"/>
    <property type="molecule type" value="Genomic_DNA"/>
</dbReference>
<evidence type="ECO:0000313" key="1">
    <source>
        <dbReference type="EMBL" id="MBB6048598.1"/>
    </source>
</evidence>
<organism evidence="1 2">
    <name type="scientific">Armatimonas rosea</name>
    <dbReference type="NCBI Taxonomy" id="685828"/>
    <lineage>
        <taxon>Bacteria</taxon>
        <taxon>Bacillati</taxon>
        <taxon>Armatimonadota</taxon>
        <taxon>Armatimonadia</taxon>
        <taxon>Armatimonadales</taxon>
        <taxon>Armatimonadaceae</taxon>
        <taxon>Armatimonas</taxon>
    </lineage>
</organism>
<dbReference type="AlphaFoldDB" id="A0A7W9SMK5"/>
<evidence type="ECO:0000313" key="2">
    <source>
        <dbReference type="Proteomes" id="UP000520814"/>
    </source>
</evidence>
<reference evidence="1 2" key="1">
    <citation type="submission" date="2020-08" db="EMBL/GenBank/DDBJ databases">
        <title>Genomic Encyclopedia of Type Strains, Phase IV (KMG-IV): sequencing the most valuable type-strain genomes for metagenomic binning, comparative biology and taxonomic classification.</title>
        <authorList>
            <person name="Goeker M."/>
        </authorList>
    </citation>
    <scope>NUCLEOTIDE SEQUENCE [LARGE SCALE GENOMIC DNA]</scope>
    <source>
        <strain evidence="1 2">DSM 23562</strain>
    </source>
</reference>
<name>A0A7W9SMK5_ARMRO</name>
<comment type="caution">
    <text evidence="1">The sequence shown here is derived from an EMBL/GenBank/DDBJ whole genome shotgun (WGS) entry which is preliminary data.</text>
</comment>
<dbReference type="RefSeq" id="WP_184192236.1">
    <property type="nucleotide sequence ID" value="NZ_JACHGW010000001.1"/>
</dbReference>
<gene>
    <name evidence="1" type="ORF">HNQ39_000360</name>
</gene>
<protein>
    <submittedName>
        <fullName evidence="1">Uncharacterized protein</fullName>
    </submittedName>
</protein>
<keyword evidence="2" id="KW-1185">Reference proteome</keyword>